<evidence type="ECO:0000313" key="2">
    <source>
        <dbReference type="Proteomes" id="UP000561045"/>
    </source>
</evidence>
<reference evidence="1 2" key="1">
    <citation type="submission" date="2020-08" db="EMBL/GenBank/DDBJ databases">
        <title>Genomic Encyclopedia of Type Strains, Phase IV (KMG-IV): sequencing the most valuable type-strain genomes for metagenomic binning, comparative biology and taxonomic classification.</title>
        <authorList>
            <person name="Goeker M."/>
        </authorList>
    </citation>
    <scope>NUCLEOTIDE SEQUENCE [LARGE SCALE GENOMIC DNA]</scope>
    <source>
        <strain evidence="1 2">DSM 106739</strain>
    </source>
</reference>
<dbReference type="EMBL" id="JACIET010000002">
    <property type="protein sequence ID" value="MBB4013966.1"/>
    <property type="molecule type" value="Genomic_DNA"/>
</dbReference>
<dbReference type="InterPro" id="IPR010710">
    <property type="entry name" value="DUF1289"/>
</dbReference>
<keyword evidence="2" id="KW-1185">Reference proteome</keyword>
<dbReference type="Proteomes" id="UP000561045">
    <property type="component" value="Unassembled WGS sequence"/>
</dbReference>
<dbReference type="RefSeq" id="WP_183635873.1">
    <property type="nucleotide sequence ID" value="NZ_BAABLE010000005.1"/>
</dbReference>
<name>A0A840BT27_9RHOO</name>
<dbReference type="PANTHER" id="PTHR35175:SF2">
    <property type="entry name" value="DUF1289 DOMAIN-CONTAINING PROTEIN"/>
    <property type="match status" value="1"/>
</dbReference>
<evidence type="ECO:0008006" key="3">
    <source>
        <dbReference type="Google" id="ProtNLM"/>
    </source>
</evidence>
<sequence length="71" mass="7810">MQETTPASPCIGVCRIDPRNGLCEGCQRTLEEIGGWSQAGFAGQRAILQRVAQRRAAAEWFEGDLRGDCDR</sequence>
<dbReference type="PANTHER" id="PTHR35175">
    <property type="entry name" value="DUF1289 DOMAIN-CONTAINING PROTEIN"/>
    <property type="match status" value="1"/>
</dbReference>
<dbReference type="AlphaFoldDB" id="A0A840BT27"/>
<evidence type="ECO:0000313" key="1">
    <source>
        <dbReference type="EMBL" id="MBB4013966.1"/>
    </source>
</evidence>
<gene>
    <name evidence="1" type="ORF">GGR36_003312</name>
</gene>
<protein>
    <recommendedName>
        <fullName evidence="3">DUF1289 domain-containing protein</fullName>
    </recommendedName>
</protein>
<accession>A0A840BT27</accession>
<comment type="caution">
    <text evidence="1">The sequence shown here is derived from an EMBL/GenBank/DDBJ whole genome shotgun (WGS) entry which is preliminary data.</text>
</comment>
<organism evidence="1 2">
    <name type="scientific">Niveibacterium umoris</name>
    <dbReference type="NCBI Taxonomy" id="1193620"/>
    <lineage>
        <taxon>Bacteria</taxon>
        <taxon>Pseudomonadati</taxon>
        <taxon>Pseudomonadota</taxon>
        <taxon>Betaproteobacteria</taxon>
        <taxon>Rhodocyclales</taxon>
        <taxon>Rhodocyclaceae</taxon>
        <taxon>Niveibacterium</taxon>
    </lineage>
</organism>
<proteinExistence type="predicted"/>
<dbReference type="Pfam" id="PF06945">
    <property type="entry name" value="DUF1289"/>
    <property type="match status" value="1"/>
</dbReference>